<sequence length="73" mass="7989">MFSKHLTAIHIFSANHTGNYCLTMYMCSLILIGGIFLKSLGVAGWSADGLSSAFSPPDSTVMEQVQLSRCFVW</sequence>
<organism evidence="2 3">
    <name type="scientific">Dissostichus mawsoni</name>
    <name type="common">Antarctic cod</name>
    <dbReference type="NCBI Taxonomy" id="36200"/>
    <lineage>
        <taxon>Eukaryota</taxon>
        <taxon>Metazoa</taxon>
        <taxon>Chordata</taxon>
        <taxon>Craniata</taxon>
        <taxon>Vertebrata</taxon>
        <taxon>Euteleostomi</taxon>
        <taxon>Actinopterygii</taxon>
        <taxon>Neopterygii</taxon>
        <taxon>Teleostei</taxon>
        <taxon>Neoteleostei</taxon>
        <taxon>Acanthomorphata</taxon>
        <taxon>Eupercaria</taxon>
        <taxon>Perciformes</taxon>
        <taxon>Notothenioidei</taxon>
        <taxon>Nototheniidae</taxon>
        <taxon>Dissostichus</taxon>
    </lineage>
</organism>
<dbReference type="AlphaFoldDB" id="A0A7J5Y171"/>
<dbReference type="Proteomes" id="UP000518266">
    <property type="component" value="Unassembled WGS sequence"/>
</dbReference>
<dbReference type="EMBL" id="JAAKFY010000018">
    <property type="protein sequence ID" value="KAF3843162.1"/>
    <property type="molecule type" value="Genomic_DNA"/>
</dbReference>
<accession>A0A7J5Y171</accession>
<keyword evidence="1" id="KW-0472">Membrane</keyword>
<keyword evidence="1" id="KW-1133">Transmembrane helix</keyword>
<evidence type="ECO:0000313" key="3">
    <source>
        <dbReference type="Proteomes" id="UP000518266"/>
    </source>
</evidence>
<name>A0A7J5Y171_DISMA</name>
<reference evidence="2 3" key="1">
    <citation type="submission" date="2020-03" db="EMBL/GenBank/DDBJ databases">
        <title>Dissostichus mawsoni Genome sequencing and assembly.</title>
        <authorList>
            <person name="Park H."/>
        </authorList>
    </citation>
    <scope>NUCLEOTIDE SEQUENCE [LARGE SCALE GENOMIC DNA]</scope>
    <source>
        <strain evidence="2">DM0001</strain>
        <tissue evidence="2">Muscle</tissue>
    </source>
</reference>
<protein>
    <submittedName>
        <fullName evidence="2">Uncharacterized protein</fullName>
    </submittedName>
</protein>
<comment type="caution">
    <text evidence="2">The sequence shown here is derived from an EMBL/GenBank/DDBJ whole genome shotgun (WGS) entry which is preliminary data.</text>
</comment>
<evidence type="ECO:0000256" key="1">
    <source>
        <dbReference type="SAM" id="Phobius"/>
    </source>
</evidence>
<evidence type="ECO:0000313" key="2">
    <source>
        <dbReference type="EMBL" id="KAF3843162.1"/>
    </source>
</evidence>
<keyword evidence="1" id="KW-0812">Transmembrane</keyword>
<feature type="transmembrane region" description="Helical" evidence="1">
    <location>
        <begin position="20"/>
        <end position="37"/>
    </location>
</feature>
<keyword evidence="3" id="KW-1185">Reference proteome</keyword>
<gene>
    <name evidence="2" type="ORF">F7725_002011</name>
</gene>
<proteinExistence type="predicted"/>